<feature type="region of interest" description="Disordered" evidence="2">
    <location>
        <begin position="1303"/>
        <end position="1330"/>
    </location>
</feature>
<evidence type="ECO:0000313" key="4">
    <source>
        <dbReference type="Proteomes" id="UP000039865"/>
    </source>
</evidence>
<feature type="coiled-coil region" evidence="1">
    <location>
        <begin position="917"/>
        <end position="1027"/>
    </location>
</feature>
<dbReference type="Proteomes" id="UP000039865">
    <property type="component" value="Unassembled WGS sequence"/>
</dbReference>
<feature type="coiled-coil region" evidence="1">
    <location>
        <begin position="383"/>
        <end position="463"/>
    </location>
</feature>
<gene>
    <name evidence="3" type="primary">Contig4591.g4905</name>
    <name evidence="3" type="ORF">STYLEM_3883</name>
</gene>
<accession>A0A078A297</accession>
<feature type="region of interest" description="Disordered" evidence="2">
    <location>
        <begin position="34"/>
        <end position="82"/>
    </location>
</feature>
<keyword evidence="1" id="KW-0175">Coiled coil</keyword>
<dbReference type="EMBL" id="CCKQ01003757">
    <property type="protein sequence ID" value="CDW74899.1"/>
    <property type="molecule type" value="Genomic_DNA"/>
</dbReference>
<feature type="compositionally biased region" description="Polar residues" evidence="2">
    <location>
        <begin position="50"/>
        <end position="80"/>
    </location>
</feature>
<evidence type="ECO:0000313" key="3">
    <source>
        <dbReference type="EMBL" id="CDW74899.1"/>
    </source>
</evidence>
<keyword evidence="4" id="KW-1185">Reference proteome</keyword>
<feature type="coiled-coil region" evidence="1">
    <location>
        <begin position="500"/>
        <end position="571"/>
    </location>
</feature>
<feature type="coiled-coil region" evidence="1">
    <location>
        <begin position="1110"/>
        <end position="1183"/>
    </location>
</feature>
<name>A0A078A297_STYLE</name>
<proteinExistence type="predicted"/>
<feature type="coiled-coil region" evidence="1">
    <location>
        <begin position="595"/>
        <end position="622"/>
    </location>
</feature>
<evidence type="ECO:0000256" key="1">
    <source>
        <dbReference type="SAM" id="Coils"/>
    </source>
</evidence>
<reference evidence="3 4" key="1">
    <citation type="submission" date="2014-06" db="EMBL/GenBank/DDBJ databases">
        <authorList>
            <person name="Swart Estienne"/>
        </authorList>
    </citation>
    <scope>NUCLEOTIDE SEQUENCE [LARGE SCALE GENOMIC DNA]</scope>
    <source>
        <strain evidence="3 4">130c</strain>
    </source>
</reference>
<feature type="coiled-coil region" evidence="1">
    <location>
        <begin position="262"/>
        <end position="346"/>
    </location>
</feature>
<dbReference type="OMA" id="ENTHANM"/>
<feature type="compositionally biased region" description="Low complexity" evidence="2">
    <location>
        <begin position="1305"/>
        <end position="1315"/>
    </location>
</feature>
<protein>
    <submittedName>
        <fullName evidence="3">Uncharacterized protein</fullName>
    </submittedName>
</protein>
<dbReference type="OrthoDB" id="303936at2759"/>
<evidence type="ECO:0000256" key="2">
    <source>
        <dbReference type="SAM" id="MobiDB-lite"/>
    </source>
</evidence>
<organism evidence="3 4">
    <name type="scientific">Stylonychia lemnae</name>
    <name type="common">Ciliate</name>
    <dbReference type="NCBI Taxonomy" id="5949"/>
    <lineage>
        <taxon>Eukaryota</taxon>
        <taxon>Sar</taxon>
        <taxon>Alveolata</taxon>
        <taxon>Ciliophora</taxon>
        <taxon>Intramacronucleata</taxon>
        <taxon>Spirotrichea</taxon>
        <taxon>Stichotrichia</taxon>
        <taxon>Sporadotrichida</taxon>
        <taxon>Oxytrichidae</taxon>
        <taxon>Stylonychinae</taxon>
        <taxon>Stylonychia</taxon>
    </lineage>
</organism>
<dbReference type="InParanoid" id="A0A078A297"/>
<feature type="coiled-coil region" evidence="1">
    <location>
        <begin position="745"/>
        <end position="817"/>
    </location>
</feature>
<sequence>MKKRNPNLCQNCKCSTKAKSNNLQASRRACDCESKSSKLSKSNNSRYSDKSNSQTRNIRQNSQNRANSLNNPNIFTTYEQRSPRIIMETSSGLTNLRIGGGEFPNIQSARNPSSQTFFSNDNINMHLQPTILQPSATLNSQHYASINSQMGYGTPYQMYNTSSPFRQQTQNENLYQGQIRSFSPAQKESTLTPSKQILSHYDRIVQEFELYSRQRALNLREGLSKIIDGLKTDEIIAAMREDPLSQNYAFQRMKEIIDNALLSESEQIVANLRSENVLLREKILILEADGQKRISIDQEKIDKKFKTIQSRKNHYKLQLKQSQTQITQLLDKFKDMELEAQKQLNEFDYKLAQKDGELARCEKVLSEVRAMLSEKTMNQNRLENNLSNEVTVLSDRIMSLERERNEIIDKYQKYGDEFKQLMTQEQNLTSQKVCKYKEKIKELKESNDRLLNIQRELETQTRSYVKEIDDQRVRIDELVKQTQEKGYKLKDVEEKQIIQEKDLSSQLREMKQKYKAQIQQLQAQFEKALQDKCHQVENEARDKVIALENEKKEMELRFLNLQQTVERHQEEDQQTQIVQSKQMEKKLEKISQKFEKEIAIKLAEAEEQFKELESKLKKDHKNEKKAIIAEQEFIQQQNQEEILQLQERYEGEFREMSYKLREEIDILQKTTQEQRIKIAELTILVDTSKAEAERQTKECEKVQADFKETVTIYKQDIKILEDKLQYKIQENDDRVKNALDSAMKNQNLEQIASQYAHELDKKQQEISNQRDAYTRLNNKYEKIIEDNKLTQGEVVQIKQIINEKDFKISRLQNLNKETLSKVMQLVKLQSNKFKSEVDFLKRHFKSELEMNKKQTESQLLAIISKAREISYTWKFKLEKLQYHYEQKFQKEFNAREIEWEKVWEKREDVIASKEKTIKDLEGEKIINRETIARLEIELNNYKAQLKQTQKDLTKQYEEVKQKLVINEQKQVELQQSYKRQEEQLVSQQRQQLHEVKAQLQQKASEELRKLEVQMSEYRERNKQKVADLAQHIQDNQNKHRQEMISLKQIYEEKIKVLEIDNDGKQRSLYEIQNQLNMLSVKHEQFVRDNDTLEKQVLTLSQSERSYLEQLTQIKTSHEKLQHERDDLSKTKTILEKELHELDTSNRTLQLQIYQAEKKLLQQKKDLKSKMRKLHQSKQREIQEVQFLNDILTNNVSSASKMNRKASIASPDFKRDLNRNSSGYTPIYNTHRGEVHRMNHSQAGYGAILSEINNMIDQNQLRLSGTKSQAYLRDSSSKVRVAKILNSPSVNQLNPSMTFYHKGIMKSPSSKSSTTTENTHANMRISDLKQQ</sequence>